<dbReference type="AlphaFoldDB" id="A0A3B3ZZV1"/>
<evidence type="ECO:0008006" key="3">
    <source>
        <dbReference type="Google" id="ProtNLM"/>
    </source>
</evidence>
<name>A0A3B3ZZV1_9GOBI</name>
<evidence type="ECO:0000313" key="2">
    <source>
        <dbReference type="Proteomes" id="UP000261520"/>
    </source>
</evidence>
<keyword evidence="2" id="KW-1185">Reference proteome</keyword>
<dbReference type="Ensembl" id="ENSPMGT00000010985.1">
    <property type="protein sequence ID" value="ENSPMGP00000010293.1"/>
    <property type="gene ID" value="ENSPMGG00000008530.1"/>
</dbReference>
<dbReference type="GO" id="GO:0003743">
    <property type="term" value="F:translation initiation factor activity"/>
    <property type="evidence" value="ECO:0007669"/>
    <property type="project" value="InterPro"/>
</dbReference>
<dbReference type="STRING" id="409849.ENSPMGP00000010293"/>
<dbReference type="Gene3D" id="2.40.50.140">
    <property type="entry name" value="Nucleic acid-binding proteins"/>
    <property type="match status" value="1"/>
</dbReference>
<reference evidence="1" key="2">
    <citation type="submission" date="2025-09" db="UniProtKB">
        <authorList>
            <consortium name="Ensembl"/>
        </authorList>
    </citation>
    <scope>IDENTIFICATION</scope>
</reference>
<reference evidence="1" key="1">
    <citation type="submission" date="2025-08" db="UniProtKB">
        <authorList>
            <consortium name="Ensembl"/>
        </authorList>
    </citation>
    <scope>IDENTIFICATION</scope>
</reference>
<organism evidence="1 2">
    <name type="scientific">Periophthalmus magnuspinnatus</name>
    <dbReference type="NCBI Taxonomy" id="409849"/>
    <lineage>
        <taxon>Eukaryota</taxon>
        <taxon>Metazoa</taxon>
        <taxon>Chordata</taxon>
        <taxon>Craniata</taxon>
        <taxon>Vertebrata</taxon>
        <taxon>Euteleostomi</taxon>
        <taxon>Actinopterygii</taxon>
        <taxon>Neopterygii</taxon>
        <taxon>Teleostei</taxon>
        <taxon>Neoteleostei</taxon>
        <taxon>Acanthomorphata</taxon>
        <taxon>Gobiaria</taxon>
        <taxon>Gobiiformes</taxon>
        <taxon>Gobioidei</taxon>
        <taxon>Gobiidae</taxon>
        <taxon>Oxudercinae</taxon>
        <taxon>Periophthalmus</taxon>
    </lineage>
</organism>
<dbReference type="Proteomes" id="UP000261520">
    <property type="component" value="Unplaced"/>
</dbReference>
<proteinExistence type="predicted"/>
<dbReference type="PANTHER" id="PTHR21668">
    <property type="entry name" value="EIF-1A"/>
    <property type="match status" value="1"/>
</dbReference>
<accession>A0A3B3ZZV1</accession>
<protein>
    <recommendedName>
        <fullName evidence="3">S1-like domain-containing protein</fullName>
    </recommendedName>
</protein>
<sequence>LPKFPLFFLQLKSTTLTGLGLKTMRSSLMTWAMTSMKLTIVNIGKDNKADVILKYNTDESRSLKAYGELPEHAKINDIDGTGPEDDEIQFDDMGDDVDEVDDVKTLFNTKPQSELLMFFKYRFYNNENSLKCI</sequence>
<dbReference type="InterPro" id="IPR012340">
    <property type="entry name" value="NA-bd_OB-fold"/>
</dbReference>
<evidence type="ECO:0000313" key="1">
    <source>
        <dbReference type="Ensembl" id="ENSPMGP00000010293.1"/>
    </source>
</evidence>
<dbReference type="InterPro" id="IPR001253">
    <property type="entry name" value="TIF_eIF-1A"/>
</dbReference>
<dbReference type="SUPFAM" id="SSF50249">
    <property type="entry name" value="Nucleic acid-binding proteins"/>
    <property type="match status" value="1"/>
</dbReference>